<reference evidence="2 3" key="1">
    <citation type="submission" date="2019-04" db="EMBL/GenBank/DDBJ databases">
        <title>Herbidospora sp. NEAU-GS14.nov., a novel actinomycete isolated from soil.</title>
        <authorList>
            <person name="Han L."/>
        </authorList>
    </citation>
    <scope>NUCLEOTIDE SEQUENCE [LARGE SCALE GENOMIC DNA]</scope>
    <source>
        <strain evidence="2 3">NEAU-GS14</strain>
    </source>
</reference>
<dbReference type="AlphaFoldDB" id="A0A4U3M5E5"/>
<dbReference type="Proteomes" id="UP000308705">
    <property type="component" value="Unassembled WGS sequence"/>
</dbReference>
<accession>A0A4U3M5E5</accession>
<evidence type="ECO:0000313" key="2">
    <source>
        <dbReference type="EMBL" id="TKK84098.1"/>
    </source>
</evidence>
<feature type="compositionally biased region" description="Polar residues" evidence="1">
    <location>
        <begin position="276"/>
        <end position="285"/>
    </location>
</feature>
<proteinExistence type="predicted"/>
<dbReference type="RefSeq" id="WP_137250566.1">
    <property type="nucleotide sequence ID" value="NZ_SZQA01000037.1"/>
</dbReference>
<gene>
    <name evidence="2" type="ORF">FDA94_30760</name>
</gene>
<sequence>MFSPRFGAIVITVAVSTGCGDGGGGTARTPAEAVTLAMTGSSGVKVTRNIRFDYGEQAAKEDGSFSFAGEYEESRTTGVVGATGADLTTTFHYIGIPDELKGIIPADLDHMTTRTITIPGSGTYLNRVDRRDVPEGKSWLYGRDATCEQLLDLKGPATIHDLLSPEMLGKLTAAPPSPGETVDGAATLVYEGSAPQSEFGVEVQNDDPVLRAQFREQFGSARISWRLWVGPDLLPRRAHVTFTQDGEPTAGRAEIDLTAWGTEVTVEPPPSDQVHETTSCQDPEP</sequence>
<dbReference type="EMBL" id="SZQA01000037">
    <property type="protein sequence ID" value="TKK84098.1"/>
    <property type="molecule type" value="Genomic_DNA"/>
</dbReference>
<dbReference type="Gene3D" id="2.50.20.20">
    <property type="match status" value="1"/>
</dbReference>
<organism evidence="2 3">
    <name type="scientific">Herbidospora galbida</name>
    <dbReference type="NCBI Taxonomy" id="2575442"/>
    <lineage>
        <taxon>Bacteria</taxon>
        <taxon>Bacillati</taxon>
        <taxon>Actinomycetota</taxon>
        <taxon>Actinomycetes</taxon>
        <taxon>Streptosporangiales</taxon>
        <taxon>Streptosporangiaceae</taxon>
        <taxon>Herbidospora</taxon>
    </lineage>
</organism>
<keyword evidence="3" id="KW-1185">Reference proteome</keyword>
<dbReference type="PROSITE" id="PS51257">
    <property type="entry name" value="PROKAR_LIPOPROTEIN"/>
    <property type="match status" value="1"/>
</dbReference>
<comment type="caution">
    <text evidence="2">The sequence shown here is derived from an EMBL/GenBank/DDBJ whole genome shotgun (WGS) entry which is preliminary data.</text>
</comment>
<name>A0A4U3M5E5_9ACTN</name>
<dbReference type="OrthoDB" id="3515039at2"/>
<evidence type="ECO:0008006" key="4">
    <source>
        <dbReference type="Google" id="ProtNLM"/>
    </source>
</evidence>
<feature type="region of interest" description="Disordered" evidence="1">
    <location>
        <begin position="264"/>
        <end position="285"/>
    </location>
</feature>
<evidence type="ECO:0000313" key="3">
    <source>
        <dbReference type="Proteomes" id="UP000308705"/>
    </source>
</evidence>
<evidence type="ECO:0000256" key="1">
    <source>
        <dbReference type="SAM" id="MobiDB-lite"/>
    </source>
</evidence>
<protein>
    <recommendedName>
        <fullName evidence="4">LppX_LprAFG lipoprotein</fullName>
    </recommendedName>
</protein>